<dbReference type="RefSeq" id="WP_183955860.1">
    <property type="nucleotide sequence ID" value="NZ_JACIEB010000005.1"/>
</dbReference>
<reference evidence="3 4" key="1">
    <citation type="submission" date="2020-08" db="EMBL/GenBank/DDBJ databases">
        <title>Genomic Encyclopedia of Type Strains, Phase IV (KMG-IV): sequencing the most valuable type-strain genomes for metagenomic binning, comparative biology and taxonomic classification.</title>
        <authorList>
            <person name="Goeker M."/>
        </authorList>
    </citation>
    <scope>NUCLEOTIDE SEQUENCE [LARGE SCALE GENOMIC DNA]</scope>
    <source>
        <strain evidence="3 4">DSM 29348</strain>
    </source>
</reference>
<organism evidence="3 4">
    <name type="scientific">Sphingobium fontiphilum</name>
    <dbReference type="NCBI Taxonomy" id="944425"/>
    <lineage>
        <taxon>Bacteria</taxon>
        <taxon>Pseudomonadati</taxon>
        <taxon>Pseudomonadota</taxon>
        <taxon>Alphaproteobacteria</taxon>
        <taxon>Sphingomonadales</taxon>
        <taxon>Sphingomonadaceae</taxon>
        <taxon>Sphingobium</taxon>
    </lineage>
</organism>
<evidence type="ECO:0000259" key="2">
    <source>
        <dbReference type="Pfam" id="PF08028"/>
    </source>
</evidence>
<keyword evidence="4" id="KW-1185">Reference proteome</keyword>
<name>A0A7W6GPG1_9SPHN</name>
<accession>A0A7W6GPG1</accession>
<dbReference type="Gene3D" id="2.40.110.10">
    <property type="entry name" value="Butyryl-CoA Dehydrogenase, subunit A, domain 2"/>
    <property type="match status" value="1"/>
</dbReference>
<keyword evidence="1" id="KW-0560">Oxidoreductase</keyword>
<proteinExistence type="predicted"/>
<dbReference type="AlphaFoldDB" id="A0A7W6GPG1"/>
<evidence type="ECO:0000313" key="3">
    <source>
        <dbReference type="EMBL" id="MBB3982805.1"/>
    </source>
</evidence>
<dbReference type="InterPro" id="IPR046373">
    <property type="entry name" value="Acyl-CoA_Oxase/DH_mid-dom_sf"/>
</dbReference>
<dbReference type="Proteomes" id="UP000552757">
    <property type="component" value="Unassembled WGS sequence"/>
</dbReference>
<comment type="caution">
    <text evidence="3">The sequence shown here is derived from an EMBL/GenBank/DDBJ whole genome shotgun (WGS) entry which is preliminary data.</text>
</comment>
<evidence type="ECO:0000256" key="1">
    <source>
        <dbReference type="ARBA" id="ARBA00023002"/>
    </source>
</evidence>
<sequence>MNGKWGHGSGSRHADRALNGVQLLDDTGMVTEMAMAFIDLRDPACALLNDGHVAGVAGSGSNSIVATDLFVPEALILHTAHASSAAVLLGAAKTILQAVVRATGARPVVGWAYENQSASQTLNAMIGQFALEFDWAWMHIRRATGLMDDTASTRPLTGFEKAQIQADCGFVMGLLRTAGNRLLDMRCAMPCARRAATGRCALPRSTLRWT</sequence>
<dbReference type="SUPFAM" id="SSF56645">
    <property type="entry name" value="Acyl-CoA dehydrogenase NM domain-like"/>
    <property type="match status" value="1"/>
</dbReference>
<evidence type="ECO:0000313" key="4">
    <source>
        <dbReference type="Proteomes" id="UP000552757"/>
    </source>
</evidence>
<dbReference type="EMBL" id="JACIEB010000005">
    <property type="protein sequence ID" value="MBB3982805.1"/>
    <property type="molecule type" value="Genomic_DNA"/>
</dbReference>
<dbReference type="Pfam" id="PF08028">
    <property type="entry name" value="Acyl-CoA_dh_2"/>
    <property type="match status" value="1"/>
</dbReference>
<dbReference type="InterPro" id="IPR013107">
    <property type="entry name" value="Acyl-CoA_DH_C"/>
</dbReference>
<gene>
    <name evidence="3" type="ORF">GGR44_002471</name>
</gene>
<dbReference type="InterPro" id="IPR009100">
    <property type="entry name" value="AcylCoA_DH/oxidase_NM_dom_sf"/>
</dbReference>
<protein>
    <recommendedName>
        <fullName evidence="2">Acyl-CoA dehydrogenase C-terminal domain-containing protein</fullName>
    </recommendedName>
</protein>
<feature type="domain" description="Acyl-CoA dehydrogenase C-terminal" evidence="2">
    <location>
        <begin position="84"/>
        <end position="185"/>
    </location>
</feature>
<dbReference type="Gene3D" id="1.20.140.10">
    <property type="entry name" value="Butyryl-CoA Dehydrogenase, subunit A, domain 3"/>
    <property type="match status" value="1"/>
</dbReference>
<dbReference type="GO" id="GO:0016627">
    <property type="term" value="F:oxidoreductase activity, acting on the CH-CH group of donors"/>
    <property type="evidence" value="ECO:0007669"/>
    <property type="project" value="InterPro"/>
</dbReference>